<organism evidence="3 4">
    <name type="scientific">Brachionus plicatilis</name>
    <name type="common">Marine rotifer</name>
    <name type="synonym">Brachionus muelleri</name>
    <dbReference type="NCBI Taxonomy" id="10195"/>
    <lineage>
        <taxon>Eukaryota</taxon>
        <taxon>Metazoa</taxon>
        <taxon>Spiralia</taxon>
        <taxon>Gnathifera</taxon>
        <taxon>Rotifera</taxon>
        <taxon>Eurotatoria</taxon>
        <taxon>Monogononta</taxon>
        <taxon>Pseudotrocha</taxon>
        <taxon>Ploima</taxon>
        <taxon>Brachionidae</taxon>
        <taxon>Brachionus</taxon>
    </lineage>
</organism>
<dbReference type="GO" id="GO:0006310">
    <property type="term" value="P:DNA recombination"/>
    <property type="evidence" value="ECO:0007669"/>
    <property type="project" value="UniProtKB-KW"/>
</dbReference>
<dbReference type="Gene3D" id="3.40.50.300">
    <property type="entry name" value="P-loop containing nucleotide triphosphate hydrolases"/>
    <property type="match status" value="1"/>
</dbReference>
<name>A0A3M7T2F0_BRAPC</name>
<dbReference type="AlphaFoldDB" id="A0A3M7T2F0"/>
<feature type="domain" description="DNA helicase Pif1-like DEAD-box helicase" evidence="2">
    <location>
        <begin position="105"/>
        <end position="221"/>
    </location>
</feature>
<keyword evidence="1" id="KW-0547">Nucleotide-binding</keyword>
<evidence type="ECO:0000313" key="4">
    <source>
        <dbReference type="Proteomes" id="UP000276133"/>
    </source>
</evidence>
<comment type="similarity">
    <text evidence="1">Belongs to the helicase family.</text>
</comment>
<comment type="catalytic activity">
    <reaction evidence="1">
        <text>ATP + H2O = ADP + phosphate + H(+)</text>
        <dbReference type="Rhea" id="RHEA:13065"/>
        <dbReference type="ChEBI" id="CHEBI:15377"/>
        <dbReference type="ChEBI" id="CHEBI:15378"/>
        <dbReference type="ChEBI" id="CHEBI:30616"/>
        <dbReference type="ChEBI" id="CHEBI:43474"/>
        <dbReference type="ChEBI" id="CHEBI:456216"/>
        <dbReference type="EC" id="5.6.2.3"/>
    </reaction>
</comment>
<dbReference type="CDD" id="cd18809">
    <property type="entry name" value="SF1_C_RecD"/>
    <property type="match status" value="1"/>
</dbReference>
<dbReference type="InterPro" id="IPR027417">
    <property type="entry name" value="P-loop_NTPase"/>
</dbReference>
<proteinExistence type="inferred from homology"/>
<dbReference type="InterPro" id="IPR051055">
    <property type="entry name" value="PIF1_helicase"/>
</dbReference>
<protein>
    <recommendedName>
        <fullName evidence="1">ATP-dependent DNA helicase</fullName>
        <ecNumber evidence="1">5.6.2.3</ecNumber>
    </recommendedName>
</protein>
<evidence type="ECO:0000259" key="2">
    <source>
        <dbReference type="Pfam" id="PF05970"/>
    </source>
</evidence>
<comment type="cofactor">
    <cofactor evidence="1">
        <name>Mg(2+)</name>
        <dbReference type="ChEBI" id="CHEBI:18420"/>
    </cofactor>
</comment>
<dbReference type="GO" id="GO:0006281">
    <property type="term" value="P:DNA repair"/>
    <property type="evidence" value="ECO:0007669"/>
    <property type="project" value="UniProtKB-KW"/>
</dbReference>
<dbReference type="GO" id="GO:0005524">
    <property type="term" value="F:ATP binding"/>
    <property type="evidence" value="ECO:0007669"/>
    <property type="project" value="UniProtKB-KW"/>
</dbReference>
<dbReference type="GO" id="GO:0016887">
    <property type="term" value="F:ATP hydrolysis activity"/>
    <property type="evidence" value="ECO:0007669"/>
    <property type="project" value="RHEA"/>
</dbReference>
<dbReference type="InterPro" id="IPR010285">
    <property type="entry name" value="DNA_helicase_pif1-like_DEAD"/>
</dbReference>
<keyword evidence="1" id="KW-0233">DNA recombination</keyword>
<keyword evidence="1" id="KW-0067">ATP-binding</keyword>
<dbReference type="GO" id="GO:0000723">
    <property type="term" value="P:telomere maintenance"/>
    <property type="evidence" value="ECO:0007669"/>
    <property type="project" value="InterPro"/>
</dbReference>
<dbReference type="STRING" id="10195.A0A3M7T2F0"/>
<keyword evidence="1" id="KW-0227">DNA damage</keyword>
<dbReference type="PANTHER" id="PTHR47642:SF6">
    <property type="entry name" value="ATP-DEPENDENT DNA HELICASE"/>
    <property type="match status" value="1"/>
</dbReference>
<evidence type="ECO:0000313" key="3">
    <source>
        <dbReference type="EMBL" id="RNA42069.1"/>
    </source>
</evidence>
<keyword evidence="1 3" id="KW-0378">Hydrolase</keyword>
<comment type="caution">
    <text evidence="3">The sequence shown here is derived from an EMBL/GenBank/DDBJ whole genome shotgun (WGS) entry which is preliminary data.</text>
</comment>
<keyword evidence="4" id="KW-1185">Reference proteome</keyword>
<keyword evidence="1 3" id="KW-0347">Helicase</keyword>
<dbReference type="PANTHER" id="PTHR47642">
    <property type="entry name" value="ATP-DEPENDENT DNA HELICASE"/>
    <property type="match status" value="1"/>
</dbReference>
<evidence type="ECO:0000256" key="1">
    <source>
        <dbReference type="RuleBase" id="RU363044"/>
    </source>
</evidence>
<dbReference type="Proteomes" id="UP000276133">
    <property type="component" value="Unassembled WGS sequence"/>
</dbReference>
<dbReference type="EC" id="5.6.2.3" evidence="1"/>
<gene>
    <name evidence="3" type="ORF">BpHYR1_016413</name>
</gene>
<dbReference type="OrthoDB" id="7470624at2759"/>
<dbReference type="GO" id="GO:0043139">
    <property type="term" value="F:5'-3' DNA helicase activity"/>
    <property type="evidence" value="ECO:0007669"/>
    <property type="project" value="UniProtKB-EC"/>
</dbReference>
<dbReference type="EMBL" id="REGN01000418">
    <property type="protein sequence ID" value="RNA42069.1"/>
    <property type="molecule type" value="Genomic_DNA"/>
</dbReference>
<reference evidence="3 4" key="1">
    <citation type="journal article" date="2018" name="Sci. Rep.">
        <title>Genomic signatures of local adaptation to the degree of environmental predictability in rotifers.</title>
        <authorList>
            <person name="Franch-Gras L."/>
            <person name="Hahn C."/>
            <person name="Garcia-Roger E.M."/>
            <person name="Carmona M.J."/>
            <person name="Serra M."/>
            <person name="Gomez A."/>
        </authorList>
    </citation>
    <scope>NUCLEOTIDE SEQUENCE [LARGE SCALE GENOMIC DNA]</scope>
    <source>
        <strain evidence="3">HYR1</strain>
    </source>
</reference>
<dbReference type="SUPFAM" id="SSF52540">
    <property type="entry name" value="P-loop containing nucleoside triphosphate hydrolases"/>
    <property type="match status" value="2"/>
</dbReference>
<keyword evidence="1" id="KW-0234">DNA repair</keyword>
<accession>A0A3M7T2F0</accession>
<sequence>MTCQFTHGIADNKIKRNYDINNEDEFEEKEDYIQTPWMSCANTMPKTKIQNEIESLINLNYNWQIVREKYTDEQLKQMPNWLNIEKEKDQDLNEEAIIDDVNPDQLNICQRFTYDLIDKFNKEKKQMLMILLGTAGTGKSFTVSAISKLKIGQIKRACPTAKAAFIIKGDTLHSLLKIPVVKSEKETFIDLENEPLAQLQSDFEKIDLLIIDEFSLLGQIMFGGISVILIGDPGQLLPVGQSPLYDTRLKDNISQTGFIAYQQFKIVITLEAVMRQQNIDNDATQAQFIDLLPRLRDGTSTIDDWKAINSSNKAQCIASSHFNNLENSIIVAKGCVISIISNLWKKKGVVNGAIGTIKDIIYADKTKTTGNMPEVIIIYIEQYSGPQFFSEFQNKNCIPIPATTQYSKTACATRKQFPIRLAYAITTHKVQGSTLDKGIVDLGKSERHLGTTFVQLSRFKKLTDFLIKPFPYSRLQIIANSDSLPSRIREEKSINSLNYVMVWPNNFVLYYWLWLGTK</sequence>
<dbReference type="Pfam" id="PF05970">
    <property type="entry name" value="PIF1"/>
    <property type="match status" value="1"/>
</dbReference>